<dbReference type="AlphaFoldDB" id="A0A0L8AQH3"/>
<reference evidence="3" key="1">
    <citation type="submission" date="2014-11" db="EMBL/GenBank/DDBJ databases">
        <title>Genome sequencing of Roseivirga sp. D-25.</title>
        <authorList>
            <person name="Selvaratnam C."/>
            <person name="Thevarajoo S."/>
            <person name="Goh K.M."/>
            <person name="Eee R."/>
            <person name="Chan K.-G."/>
            <person name="Chong C.S."/>
        </authorList>
    </citation>
    <scope>NUCLEOTIDE SEQUENCE [LARGE SCALE GENOMIC DNA]</scope>
    <source>
        <strain evidence="3">D-25</strain>
    </source>
</reference>
<feature type="transmembrane region" description="Helical" evidence="1">
    <location>
        <begin position="68"/>
        <end position="94"/>
    </location>
</feature>
<dbReference type="Proteomes" id="UP000036908">
    <property type="component" value="Unassembled WGS sequence"/>
</dbReference>
<dbReference type="EMBL" id="JSVA01000002">
    <property type="protein sequence ID" value="KOF04442.1"/>
    <property type="molecule type" value="Genomic_DNA"/>
</dbReference>
<accession>A0A0L8AQH3</accession>
<dbReference type="RefSeq" id="WP_053221861.1">
    <property type="nucleotide sequence ID" value="NZ_JSVA01000002.1"/>
</dbReference>
<evidence type="ECO:0000313" key="2">
    <source>
        <dbReference type="EMBL" id="KOF04442.1"/>
    </source>
</evidence>
<comment type="caution">
    <text evidence="2">The sequence shown here is derived from an EMBL/GenBank/DDBJ whole genome shotgun (WGS) entry which is preliminary data.</text>
</comment>
<dbReference type="PATRIC" id="fig|1566026.4.peg.1663"/>
<gene>
    <name evidence="2" type="ORF">OB69_01190</name>
</gene>
<keyword evidence="1" id="KW-1133">Transmembrane helix</keyword>
<evidence type="ECO:0000313" key="3">
    <source>
        <dbReference type="Proteomes" id="UP000036908"/>
    </source>
</evidence>
<dbReference type="OrthoDB" id="1189484at2"/>
<keyword evidence="1" id="KW-0472">Membrane</keyword>
<organism evidence="2 3">
    <name type="scientific">Roseivirga seohaensis subsp. aquiponti</name>
    <dbReference type="NCBI Taxonomy" id="1566026"/>
    <lineage>
        <taxon>Bacteria</taxon>
        <taxon>Pseudomonadati</taxon>
        <taxon>Bacteroidota</taxon>
        <taxon>Cytophagia</taxon>
        <taxon>Cytophagales</taxon>
        <taxon>Roseivirgaceae</taxon>
        <taxon>Roseivirga</taxon>
    </lineage>
</organism>
<sequence length="112" mass="13257">MEENNRQLKSIWGKWWEPIRKWFYPAWLGYETSIRFYDYSLSIHQYFIKQKDGIASDIGKTGTQVLDIFSSVGTFVVCTLFLTVPACFVLYKFFKIENLTSSKFESKLKPIF</sequence>
<evidence type="ECO:0000256" key="1">
    <source>
        <dbReference type="SAM" id="Phobius"/>
    </source>
</evidence>
<keyword evidence="1" id="KW-0812">Transmembrane</keyword>
<name>A0A0L8AQH3_9BACT</name>
<proteinExistence type="predicted"/>
<keyword evidence="3" id="KW-1185">Reference proteome</keyword>
<protein>
    <submittedName>
        <fullName evidence="2">Uncharacterized protein</fullName>
    </submittedName>
</protein>